<keyword evidence="4" id="KW-0862">Zinc</keyword>
<evidence type="ECO:0000313" key="5">
    <source>
        <dbReference type="EMBL" id="TDE35373.1"/>
    </source>
</evidence>
<reference evidence="5 6" key="1">
    <citation type="submission" date="2019-03" db="EMBL/GenBank/DDBJ databases">
        <authorList>
            <person name="Zhang S."/>
        </authorList>
    </citation>
    <scope>NUCLEOTIDE SEQUENCE [LARGE SCALE GENOMIC DNA]</scope>
    <source>
        <strain evidence="5 6">S4J41</strain>
    </source>
</reference>
<dbReference type="EMBL" id="SMFP01000013">
    <property type="protein sequence ID" value="TDE35373.1"/>
    <property type="molecule type" value="Genomic_DNA"/>
</dbReference>
<name>A0A4R5EM03_9RHOB</name>
<evidence type="ECO:0000256" key="4">
    <source>
        <dbReference type="ARBA" id="ARBA00022833"/>
    </source>
</evidence>
<dbReference type="AlphaFoldDB" id="A0A4R5EM03"/>
<dbReference type="InterPro" id="IPR013785">
    <property type="entry name" value="Aldolase_TIM"/>
</dbReference>
<dbReference type="GO" id="GO:0046872">
    <property type="term" value="F:metal ion binding"/>
    <property type="evidence" value="ECO:0007669"/>
    <property type="project" value="UniProtKB-KW"/>
</dbReference>
<accession>A0A4R5EM03</accession>
<keyword evidence="6" id="KW-1185">Reference proteome</keyword>
<comment type="cofactor">
    <cofactor evidence="1">
        <name>Zn(2+)</name>
        <dbReference type="ChEBI" id="CHEBI:29105"/>
    </cofactor>
</comment>
<keyword evidence="3" id="KW-0479">Metal-binding</keyword>
<dbReference type="Gene3D" id="3.20.20.70">
    <property type="entry name" value="Aldolase class I"/>
    <property type="match status" value="1"/>
</dbReference>
<evidence type="ECO:0000256" key="3">
    <source>
        <dbReference type="ARBA" id="ARBA00022723"/>
    </source>
</evidence>
<dbReference type="Proteomes" id="UP000294662">
    <property type="component" value="Unassembled WGS sequence"/>
</dbReference>
<dbReference type="InterPro" id="IPR008567">
    <property type="entry name" value="BKACE"/>
</dbReference>
<dbReference type="PANTHER" id="PTHR37418:SF2">
    <property type="entry name" value="3-KETO-5-AMINOHEXANOATE CLEAVAGE ENZYME"/>
    <property type="match status" value="1"/>
</dbReference>
<comment type="caution">
    <text evidence="5">The sequence shown here is derived from an EMBL/GenBank/DDBJ whole genome shotgun (WGS) entry which is preliminary data.</text>
</comment>
<keyword evidence="2" id="KW-0808">Transferase</keyword>
<dbReference type="PANTHER" id="PTHR37418">
    <property type="entry name" value="3-KETO-5-AMINOHEXANOATE CLEAVAGE ENZYME-RELATED"/>
    <property type="match status" value="1"/>
</dbReference>
<evidence type="ECO:0000256" key="1">
    <source>
        <dbReference type="ARBA" id="ARBA00001947"/>
    </source>
</evidence>
<organism evidence="5 6">
    <name type="scientific">Antarcticimicrobium sediminis</name>
    <dbReference type="NCBI Taxonomy" id="2546227"/>
    <lineage>
        <taxon>Bacteria</taxon>
        <taxon>Pseudomonadati</taxon>
        <taxon>Pseudomonadota</taxon>
        <taxon>Alphaproteobacteria</taxon>
        <taxon>Rhodobacterales</taxon>
        <taxon>Paracoccaceae</taxon>
        <taxon>Antarcticimicrobium</taxon>
    </lineage>
</organism>
<dbReference type="GO" id="GO:0043720">
    <property type="term" value="F:3-keto-5-aminohexanoate cleavage activity"/>
    <property type="evidence" value="ECO:0007669"/>
    <property type="project" value="InterPro"/>
</dbReference>
<sequence length="265" mass="29237">MRPLPRLMVAPNGARRGKAEHPALPITDDELVDTARACQQAGADGIHLHIRDAAGRHLLDAGRYQALLDRLIDQVPDMYLQVTSETAGRYDAEEQRAMMRSLRPAQVSVGLREMVRHPDDWPLARDFYHWACDNGVEIQHILYSPDDVRGFVDACDKGFIPGRSQLILFVQGSYANGSRDSIDLEDYLQPLTQADGIDIDWMACAFGAAETDSLVRAAQLGGNARVGFENSLWNKDGTMAADNAERVREVDAALRALAPADQTPN</sequence>
<gene>
    <name evidence="5" type="ORF">E1B25_17120</name>
</gene>
<evidence type="ECO:0000313" key="6">
    <source>
        <dbReference type="Proteomes" id="UP000294662"/>
    </source>
</evidence>
<dbReference type="Pfam" id="PF05853">
    <property type="entry name" value="BKACE"/>
    <property type="match status" value="1"/>
</dbReference>
<evidence type="ECO:0000256" key="2">
    <source>
        <dbReference type="ARBA" id="ARBA00022679"/>
    </source>
</evidence>
<proteinExistence type="predicted"/>
<protein>
    <submittedName>
        <fullName evidence="5">3-keto-5-aminohexanoate cleavage protein</fullName>
    </submittedName>
</protein>
<dbReference type="OrthoDB" id="9805277at2"/>